<sequence>MSSSSSSSENAYMLRASNLSLKRQSHPMNTIKRREQLSLGDHLGLTKCGIHLCHLPPGNESTELHWHTNDDEWIYILKAGPGAVMRIKQGEGLIEEYPLREGDFYGFAASSRIAHAVKTDTSEVLYLLGGSRTNLDSSHYPQLDKRRITDRTGRTKGWVVDDGETIDLIDSS</sequence>
<evidence type="ECO:0000259" key="1">
    <source>
        <dbReference type="Pfam" id="PF07883"/>
    </source>
</evidence>
<dbReference type="InterPro" id="IPR014710">
    <property type="entry name" value="RmlC-like_jellyroll"/>
</dbReference>
<gene>
    <name evidence="2" type="ORF">NEOLEDRAFT_84228</name>
</gene>
<dbReference type="Gene3D" id="2.60.120.10">
    <property type="entry name" value="Jelly Rolls"/>
    <property type="match status" value="1"/>
</dbReference>
<dbReference type="InterPro" id="IPR013096">
    <property type="entry name" value="Cupin_2"/>
</dbReference>
<reference evidence="2 3" key="1">
    <citation type="journal article" date="2016" name="Mol. Biol. Evol.">
        <title>Comparative Genomics of Early-Diverging Mushroom-Forming Fungi Provides Insights into the Origins of Lignocellulose Decay Capabilities.</title>
        <authorList>
            <person name="Nagy L.G."/>
            <person name="Riley R."/>
            <person name="Tritt A."/>
            <person name="Adam C."/>
            <person name="Daum C."/>
            <person name="Floudas D."/>
            <person name="Sun H."/>
            <person name="Yadav J.S."/>
            <person name="Pangilinan J."/>
            <person name="Larsson K.H."/>
            <person name="Matsuura K."/>
            <person name="Barry K."/>
            <person name="Labutti K."/>
            <person name="Kuo R."/>
            <person name="Ohm R.A."/>
            <person name="Bhattacharya S.S."/>
            <person name="Shirouzu T."/>
            <person name="Yoshinaga Y."/>
            <person name="Martin F.M."/>
            <person name="Grigoriev I.V."/>
            <person name="Hibbett D.S."/>
        </authorList>
    </citation>
    <scope>NUCLEOTIDE SEQUENCE [LARGE SCALE GENOMIC DNA]</scope>
    <source>
        <strain evidence="2 3">HHB14362 ss-1</strain>
    </source>
</reference>
<protein>
    <recommendedName>
        <fullName evidence="1">Cupin type-2 domain-containing protein</fullName>
    </recommendedName>
</protein>
<dbReference type="OrthoDB" id="10263073at2759"/>
<evidence type="ECO:0000313" key="2">
    <source>
        <dbReference type="EMBL" id="KZT18934.1"/>
    </source>
</evidence>
<accession>A0A165MYB2</accession>
<proteinExistence type="predicted"/>
<dbReference type="EMBL" id="KV425656">
    <property type="protein sequence ID" value="KZT18934.1"/>
    <property type="molecule type" value="Genomic_DNA"/>
</dbReference>
<evidence type="ECO:0000313" key="3">
    <source>
        <dbReference type="Proteomes" id="UP000076761"/>
    </source>
</evidence>
<dbReference type="InParanoid" id="A0A165MYB2"/>
<dbReference type="InterPro" id="IPR011051">
    <property type="entry name" value="RmlC_Cupin_sf"/>
</dbReference>
<organism evidence="2 3">
    <name type="scientific">Neolentinus lepideus HHB14362 ss-1</name>
    <dbReference type="NCBI Taxonomy" id="1314782"/>
    <lineage>
        <taxon>Eukaryota</taxon>
        <taxon>Fungi</taxon>
        <taxon>Dikarya</taxon>
        <taxon>Basidiomycota</taxon>
        <taxon>Agaricomycotina</taxon>
        <taxon>Agaricomycetes</taxon>
        <taxon>Gloeophyllales</taxon>
        <taxon>Gloeophyllaceae</taxon>
        <taxon>Neolentinus</taxon>
    </lineage>
</organism>
<name>A0A165MYB2_9AGAM</name>
<dbReference type="Proteomes" id="UP000076761">
    <property type="component" value="Unassembled WGS sequence"/>
</dbReference>
<dbReference type="CDD" id="cd02224">
    <property type="entry name" value="cupin_SPO2919-like"/>
    <property type="match status" value="1"/>
</dbReference>
<feature type="domain" description="Cupin type-2" evidence="1">
    <location>
        <begin position="52"/>
        <end position="127"/>
    </location>
</feature>
<keyword evidence="3" id="KW-1185">Reference proteome</keyword>
<dbReference type="AlphaFoldDB" id="A0A165MYB2"/>
<dbReference type="SUPFAM" id="SSF51182">
    <property type="entry name" value="RmlC-like cupins"/>
    <property type="match status" value="1"/>
</dbReference>
<dbReference type="Pfam" id="PF07883">
    <property type="entry name" value="Cupin_2"/>
    <property type="match status" value="1"/>
</dbReference>